<dbReference type="EMBL" id="JADBGQ010000005">
    <property type="protein sequence ID" value="KAG5398322.1"/>
    <property type="molecule type" value="Genomic_DNA"/>
</dbReference>
<keyword evidence="3" id="KW-0539">Nucleus</keyword>
<proteinExistence type="inferred from homology"/>
<feature type="compositionally biased region" description="Basic and acidic residues" evidence="5">
    <location>
        <begin position="290"/>
        <end position="313"/>
    </location>
</feature>
<comment type="caution">
    <text evidence="7">The sequence shown here is derived from an EMBL/GenBank/DDBJ whole genome shotgun (WGS) entry which is preliminary data.</text>
</comment>
<feature type="transmembrane region" description="Helical" evidence="6">
    <location>
        <begin position="422"/>
        <end position="443"/>
    </location>
</feature>
<dbReference type="SUPFAM" id="SSF140102">
    <property type="entry name" value="ISY1 domain-like"/>
    <property type="match status" value="1"/>
</dbReference>
<dbReference type="InterPro" id="IPR029012">
    <property type="entry name" value="Helix_hairpin_bin_sf"/>
</dbReference>
<keyword evidence="6" id="KW-0812">Transmembrane</keyword>
<evidence type="ECO:0000256" key="2">
    <source>
        <dbReference type="ARBA" id="ARBA00007002"/>
    </source>
</evidence>
<gene>
    <name evidence="7" type="primary">A05p040340.1_BraROA</name>
    <name evidence="7" type="ORF">IGI04_020136</name>
</gene>
<accession>A0ABQ7MI79</accession>
<evidence type="ECO:0000256" key="6">
    <source>
        <dbReference type="SAM" id="Phobius"/>
    </source>
</evidence>
<comment type="similarity">
    <text evidence="2">Belongs to the ISY1 family.</text>
</comment>
<dbReference type="PANTHER" id="PTHR13021">
    <property type="entry name" value="PRE-MRNA-SPLICING FACTOR ISY1"/>
    <property type="match status" value="1"/>
</dbReference>
<feature type="transmembrane region" description="Helical" evidence="6">
    <location>
        <begin position="519"/>
        <end position="541"/>
    </location>
</feature>
<evidence type="ECO:0000313" key="8">
    <source>
        <dbReference type="Proteomes" id="UP000823674"/>
    </source>
</evidence>
<feature type="coiled-coil region" evidence="4">
    <location>
        <begin position="223"/>
        <end position="251"/>
    </location>
</feature>
<dbReference type="Proteomes" id="UP000823674">
    <property type="component" value="Chromosome A05"/>
</dbReference>
<keyword evidence="8" id="KW-1185">Reference proteome</keyword>
<dbReference type="InterPro" id="IPR009360">
    <property type="entry name" value="Isy1"/>
</dbReference>
<dbReference type="Gene3D" id="1.10.287.660">
    <property type="entry name" value="Helix hairpin bin"/>
    <property type="match status" value="1"/>
</dbReference>
<evidence type="ECO:0000256" key="3">
    <source>
        <dbReference type="ARBA" id="ARBA00023242"/>
    </source>
</evidence>
<dbReference type="InterPro" id="IPR037200">
    <property type="entry name" value="Isy1_sf"/>
</dbReference>
<evidence type="ECO:0000256" key="1">
    <source>
        <dbReference type="ARBA" id="ARBA00004123"/>
    </source>
</evidence>
<feature type="transmembrane region" description="Helical" evidence="6">
    <location>
        <begin position="391"/>
        <end position="410"/>
    </location>
</feature>
<evidence type="ECO:0000256" key="4">
    <source>
        <dbReference type="SAM" id="Coils"/>
    </source>
</evidence>
<keyword evidence="6" id="KW-0472">Membrane</keyword>
<sequence length="543" mass="63547">MARNEEKAQSMLNRFVTMKESENKKPKERRPYLASECRDLADADKWRHQIMREISRKVAEIQNEGLGEHRLRDLNDEINKLLRERWHWERRIVELGGPNYNRHGAKMTDLEGNIIDVPNTSGRGPGYRYFGAAKKLPGVRELFEKPPELRKRRTRYDIYKRIDASYYGYRDEEDGVLEGLERSAEGDMRRREVEEWRRLDEVRREARKGAAEVVSVGAAKEVLFEEEEDVVEEERREREKEEEEKEREFVVHVPLPDEKEIEKMVLQKKKMELLREYASDDLAESTQLRSSDDKPCAQHEEAMEQSERYEPHPHVHTLNPKLSLSTTQTHSCLSSQVLSPPMADYEDEIDQQNQPFIPKETALQALNTIIQLHFEKTLEKKRAIDHQKKKLHKLFQLFFIFLALIFFSLSQPSGRLHCRHCWAPIVLLSFSHLFFYVSVAQTLRCINGFKYQRRCHKLTLGLATHKLRFIKSRIAAGDFCLGGGGGGEDEVSASAAAWDLEVPYQEPPDSYFGKFKRNWALYFGFLILLYTFMISFSVVILCF</sequence>
<organism evidence="7 8">
    <name type="scientific">Brassica rapa subsp. trilocularis</name>
    <dbReference type="NCBI Taxonomy" id="1813537"/>
    <lineage>
        <taxon>Eukaryota</taxon>
        <taxon>Viridiplantae</taxon>
        <taxon>Streptophyta</taxon>
        <taxon>Embryophyta</taxon>
        <taxon>Tracheophyta</taxon>
        <taxon>Spermatophyta</taxon>
        <taxon>Magnoliopsida</taxon>
        <taxon>eudicotyledons</taxon>
        <taxon>Gunneridae</taxon>
        <taxon>Pentapetalae</taxon>
        <taxon>rosids</taxon>
        <taxon>malvids</taxon>
        <taxon>Brassicales</taxon>
        <taxon>Brassicaceae</taxon>
        <taxon>Brassiceae</taxon>
        <taxon>Brassica</taxon>
    </lineage>
</organism>
<keyword evidence="4" id="KW-0175">Coiled coil</keyword>
<reference evidence="7 8" key="1">
    <citation type="submission" date="2021-03" db="EMBL/GenBank/DDBJ databases">
        <authorList>
            <person name="King G.J."/>
            <person name="Bancroft I."/>
            <person name="Baten A."/>
            <person name="Bloomfield J."/>
            <person name="Borpatragohain P."/>
            <person name="He Z."/>
            <person name="Irish N."/>
            <person name="Irwin J."/>
            <person name="Liu K."/>
            <person name="Mauleon R.P."/>
            <person name="Moore J."/>
            <person name="Morris R."/>
            <person name="Ostergaard L."/>
            <person name="Wang B."/>
            <person name="Wells R."/>
        </authorList>
    </citation>
    <scope>NUCLEOTIDE SEQUENCE [LARGE SCALE GENOMIC DNA]</scope>
    <source>
        <strain evidence="7">R-o-18</strain>
        <tissue evidence="7">Leaf</tissue>
    </source>
</reference>
<evidence type="ECO:0000313" key="7">
    <source>
        <dbReference type="EMBL" id="KAG5398322.1"/>
    </source>
</evidence>
<keyword evidence="6" id="KW-1133">Transmembrane helix</keyword>
<name>A0ABQ7MI79_BRACM</name>
<evidence type="ECO:0000256" key="5">
    <source>
        <dbReference type="SAM" id="MobiDB-lite"/>
    </source>
</evidence>
<protein>
    <submittedName>
        <fullName evidence="7">Uncharacterized protein</fullName>
    </submittedName>
</protein>
<feature type="region of interest" description="Disordered" evidence="5">
    <location>
        <begin position="282"/>
        <end position="319"/>
    </location>
</feature>
<dbReference type="Pfam" id="PF06246">
    <property type="entry name" value="Isy1"/>
    <property type="match status" value="1"/>
</dbReference>
<comment type="subcellular location">
    <subcellularLocation>
        <location evidence="1">Nucleus</location>
    </subcellularLocation>
</comment>